<sequence length="187" mass="21190">MEQVLISRVRVQFPRFSRLFSLPSSQAFQHLQVSTQANHPPTFEHLLPEKLPGGAGVSVTLMLSWNAEIETHIYISGNSKTYQVLFSTKATPVTMSRQPMDHGQRGNITALAAGSFFYVQPRGCVDGGTQAILRDLRLIAYTKGTHRGPLRRFLQHEAPCLPYDYRVRQLEINPQCRPIGFFDDYEL</sequence>
<dbReference type="AlphaFoldDB" id="A0A1L9TYD6"/>
<keyword evidence="2" id="KW-1185">Reference proteome</keyword>
<evidence type="ECO:0000313" key="1">
    <source>
        <dbReference type="EMBL" id="OJJ64293.1"/>
    </source>
</evidence>
<name>A0A1L9TYD6_9EURO</name>
<dbReference type="EMBL" id="KV878582">
    <property type="protein sequence ID" value="OJJ64293.1"/>
    <property type="molecule type" value="Genomic_DNA"/>
</dbReference>
<dbReference type="RefSeq" id="XP_040708099.1">
    <property type="nucleotide sequence ID" value="XM_040844720.1"/>
</dbReference>
<dbReference type="Proteomes" id="UP000184356">
    <property type="component" value="Unassembled WGS sequence"/>
</dbReference>
<dbReference type="VEuPathDB" id="FungiDB:ASPSYDRAFT_300246"/>
<protein>
    <submittedName>
        <fullName evidence="1">Uncharacterized protein</fullName>
    </submittedName>
</protein>
<evidence type="ECO:0000313" key="2">
    <source>
        <dbReference type="Proteomes" id="UP000184356"/>
    </source>
</evidence>
<gene>
    <name evidence="1" type="ORF">ASPSYDRAFT_300246</name>
</gene>
<organism evidence="1 2">
    <name type="scientific">Aspergillus sydowii CBS 593.65</name>
    <dbReference type="NCBI Taxonomy" id="1036612"/>
    <lineage>
        <taxon>Eukaryota</taxon>
        <taxon>Fungi</taxon>
        <taxon>Dikarya</taxon>
        <taxon>Ascomycota</taxon>
        <taxon>Pezizomycotina</taxon>
        <taxon>Eurotiomycetes</taxon>
        <taxon>Eurotiomycetidae</taxon>
        <taxon>Eurotiales</taxon>
        <taxon>Aspergillaceae</taxon>
        <taxon>Aspergillus</taxon>
        <taxon>Aspergillus subgen. Nidulantes</taxon>
    </lineage>
</organism>
<proteinExistence type="predicted"/>
<accession>A0A1L9TYD6</accession>
<dbReference type="GeneID" id="63760793"/>
<reference evidence="2" key="1">
    <citation type="journal article" date="2017" name="Genome Biol.">
        <title>Comparative genomics reveals high biological diversity and specific adaptations in the industrially and medically important fungal genus Aspergillus.</title>
        <authorList>
            <person name="de Vries R.P."/>
            <person name="Riley R."/>
            <person name="Wiebenga A."/>
            <person name="Aguilar-Osorio G."/>
            <person name="Amillis S."/>
            <person name="Uchima C.A."/>
            <person name="Anderluh G."/>
            <person name="Asadollahi M."/>
            <person name="Askin M."/>
            <person name="Barry K."/>
            <person name="Battaglia E."/>
            <person name="Bayram O."/>
            <person name="Benocci T."/>
            <person name="Braus-Stromeyer S.A."/>
            <person name="Caldana C."/>
            <person name="Canovas D."/>
            <person name="Cerqueira G.C."/>
            <person name="Chen F."/>
            <person name="Chen W."/>
            <person name="Choi C."/>
            <person name="Clum A."/>
            <person name="Dos Santos R.A."/>
            <person name="Damasio A.R."/>
            <person name="Diallinas G."/>
            <person name="Emri T."/>
            <person name="Fekete E."/>
            <person name="Flipphi M."/>
            <person name="Freyberg S."/>
            <person name="Gallo A."/>
            <person name="Gournas C."/>
            <person name="Habgood R."/>
            <person name="Hainaut M."/>
            <person name="Harispe M.L."/>
            <person name="Henrissat B."/>
            <person name="Hilden K.S."/>
            <person name="Hope R."/>
            <person name="Hossain A."/>
            <person name="Karabika E."/>
            <person name="Karaffa L."/>
            <person name="Karanyi Z."/>
            <person name="Krasevec N."/>
            <person name="Kuo A."/>
            <person name="Kusch H."/>
            <person name="LaButti K."/>
            <person name="Lagendijk E.L."/>
            <person name="Lapidus A."/>
            <person name="Levasseur A."/>
            <person name="Lindquist E."/>
            <person name="Lipzen A."/>
            <person name="Logrieco A.F."/>
            <person name="MacCabe A."/>
            <person name="Maekelae M.R."/>
            <person name="Malavazi I."/>
            <person name="Melin P."/>
            <person name="Meyer V."/>
            <person name="Mielnichuk N."/>
            <person name="Miskei M."/>
            <person name="Molnar A.P."/>
            <person name="Mule G."/>
            <person name="Ngan C.Y."/>
            <person name="Orejas M."/>
            <person name="Orosz E."/>
            <person name="Ouedraogo J.P."/>
            <person name="Overkamp K.M."/>
            <person name="Park H.-S."/>
            <person name="Perrone G."/>
            <person name="Piumi F."/>
            <person name="Punt P.J."/>
            <person name="Ram A.F."/>
            <person name="Ramon A."/>
            <person name="Rauscher S."/>
            <person name="Record E."/>
            <person name="Riano-Pachon D.M."/>
            <person name="Robert V."/>
            <person name="Roehrig J."/>
            <person name="Ruller R."/>
            <person name="Salamov A."/>
            <person name="Salih N.S."/>
            <person name="Samson R.A."/>
            <person name="Sandor E."/>
            <person name="Sanguinetti M."/>
            <person name="Schuetze T."/>
            <person name="Sepcic K."/>
            <person name="Shelest E."/>
            <person name="Sherlock G."/>
            <person name="Sophianopoulou V."/>
            <person name="Squina F.M."/>
            <person name="Sun H."/>
            <person name="Susca A."/>
            <person name="Todd R.B."/>
            <person name="Tsang A."/>
            <person name="Unkles S.E."/>
            <person name="van de Wiele N."/>
            <person name="van Rossen-Uffink D."/>
            <person name="Oliveira J.V."/>
            <person name="Vesth T.C."/>
            <person name="Visser J."/>
            <person name="Yu J.-H."/>
            <person name="Zhou M."/>
            <person name="Andersen M.R."/>
            <person name="Archer D.B."/>
            <person name="Baker S.E."/>
            <person name="Benoit I."/>
            <person name="Brakhage A.A."/>
            <person name="Braus G.H."/>
            <person name="Fischer R."/>
            <person name="Frisvad J.C."/>
            <person name="Goldman G.H."/>
            <person name="Houbraken J."/>
            <person name="Oakley B."/>
            <person name="Pocsi I."/>
            <person name="Scazzocchio C."/>
            <person name="Seiboth B."/>
            <person name="vanKuyk P.A."/>
            <person name="Wortman J."/>
            <person name="Dyer P.S."/>
            <person name="Grigoriev I.V."/>
        </authorList>
    </citation>
    <scope>NUCLEOTIDE SEQUENCE [LARGE SCALE GENOMIC DNA]</scope>
    <source>
        <strain evidence="2">CBS 593.65</strain>
    </source>
</reference>